<evidence type="ECO:0000256" key="1">
    <source>
        <dbReference type="SAM" id="MobiDB-lite"/>
    </source>
</evidence>
<evidence type="ECO:0000313" key="3">
    <source>
        <dbReference type="EMBL" id="MEU8137922.1"/>
    </source>
</evidence>
<reference evidence="3 4" key="1">
    <citation type="submission" date="2024-06" db="EMBL/GenBank/DDBJ databases">
        <title>The Natural Products Discovery Center: Release of the First 8490 Sequenced Strains for Exploring Actinobacteria Biosynthetic Diversity.</title>
        <authorList>
            <person name="Kalkreuter E."/>
            <person name="Kautsar S.A."/>
            <person name="Yang D."/>
            <person name="Bader C.D."/>
            <person name="Teijaro C.N."/>
            <person name="Fluegel L."/>
            <person name="Davis C.M."/>
            <person name="Simpson J.R."/>
            <person name="Lauterbach L."/>
            <person name="Steele A.D."/>
            <person name="Gui C."/>
            <person name="Meng S."/>
            <person name="Li G."/>
            <person name="Viehrig K."/>
            <person name="Ye F."/>
            <person name="Su P."/>
            <person name="Kiefer A.F."/>
            <person name="Nichols A."/>
            <person name="Cepeda A.J."/>
            <person name="Yan W."/>
            <person name="Fan B."/>
            <person name="Jiang Y."/>
            <person name="Adhikari A."/>
            <person name="Zheng C.-J."/>
            <person name="Schuster L."/>
            <person name="Cowan T.M."/>
            <person name="Smanski M.J."/>
            <person name="Chevrette M.G."/>
            <person name="De Carvalho L.P.S."/>
            <person name="Shen B."/>
        </authorList>
    </citation>
    <scope>NUCLEOTIDE SEQUENCE [LARGE SCALE GENOMIC DNA]</scope>
    <source>
        <strain evidence="3 4">NPDC048946</strain>
    </source>
</reference>
<evidence type="ECO:0000313" key="4">
    <source>
        <dbReference type="Proteomes" id="UP001551482"/>
    </source>
</evidence>
<proteinExistence type="predicted"/>
<feature type="signal peptide" evidence="2">
    <location>
        <begin position="1"/>
        <end position="26"/>
    </location>
</feature>
<accession>A0ABV3DR38</accession>
<keyword evidence="4" id="KW-1185">Reference proteome</keyword>
<protein>
    <submittedName>
        <fullName evidence="3">Uncharacterized protein</fullName>
    </submittedName>
</protein>
<comment type="caution">
    <text evidence="3">The sequence shown here is derived from an EMBL/GenBank/DDBJ whole genome shotgun (WGS) entry which is preliminary data.</text>
</comment>
<feature type="region of interest" description="Disordered" evidence="1">
    <location>
        <begin position="25"/>
        <end position="49"/>
    </location>
</feature>
<keyword evidence="2" id="KW-0732">Signal</keyword>
<organism evidence="3 4">
    <name type="scientific">Streptodolium elevatio</name>
    <dbReference type="NCBI Taxonomy" id="3157996"/>
    <lineage>
        <taxon>Bacteria</taxon>
        <taxon>Bacillati</taxon>
        <taxon>Actinomycetota</taxon>
        <taxon>Actinomycetes</taxon>
        <taxon>Kitasatosporales</taxon>
        <taxon>Streptomycetaceae</taxon>
        <taxon>Streptodolium</taxon>
    </lineage>
</organism>
<dbReference type="Proteomes" id="UP001551482">
    <property type="component" value="Unassembled WGS sequence"/>
</dbReference>
<sequence>MKRWFGRWTMVLAVTAALVAAAGVSAGSSDSGGRGGASAVEFDNGYGWW</sequence>
<name>A0ABV3DR38_9ACTN</name>
<evidence type="ECO:0000256" key="2">
    <source>
        <dbReference type="SAM" id="SignalP"/>
    </source>
</evidence>
<dbReference type="EMBL" id="JBEZFP010000104">
    <property type="protein sequence ID" value="MEU8137922.1"/>
    <property type="molecule type" value="Genomic_DNA"/>
</dbReference>
<feature type="chain" id="PRO_5045375287" evidence="2">
    <location>
        <begin position="27"/>
        <end position="49"/>
    </location>
</feature>
<dbReference type="RefSeq" id="WP_358360526.1">
    <property type="nucleotide sequence ID" value="NZ_JBEZFP010000104.1"/>
</dbReference>
<gene>
    <name evidence="3" type="ORF">AB0C36_30990</name>
</gene>